<dbReference type="InterPro" id="IPR036764">
    <property type="entry name" value="Peptidase_Prp_sf"/>
</dbReference>
<dbReference type="EMBL" id="BKBO01000017">
    <property type="protein sequence ID" value="GEQ49375.1"/>
    <property type="molecule type" value="Genomic_DNA"/>
</dbReference>
<keyword evidence="4" id="KW-0788">Thiol protease</keyword>
<evidence type="ECO:0000256" key="3">
    <source>
        <dbReference type="ARBA" id="ARBA00022801"/>
    </source>
</evidence>
<evidence type="ECO:0000313" key="8">
    <source>
        <dbReference type="EMBL" id="GEQ54463.1"/>
    </source>
</evidence>
<organism evidence="8 9">
    <name type="scientific">Tetragenococcus koreensis</name>
    <dbReference type="NCBI Taxonomy" id="290335"/>
    <lineage>
        <taxon>Bacteria</taxon>
        <taxon>Bacillati</taxon>
        <taxon>Bacillota</taxon>
        <taxon>Bacilli</taxon>
        <taxon>Lactobacillales</taxon>
        <taxon>Enterococcaceae</taxon>
        <taxon>Tetragenococcus</taxon>
    </lineage>
</organism>
<evidence type="ECO:0000256" key="5">
    <source>
        <dbReference type="ARBA" id="ARBA00044503"/>
    </source>
</evidence>
<dbReference type="Proteomes" id="UP000886597">
    <property type="component" value="Unassembled WGS sequence"/>
</dbReference>
<dbReference type="Proteomes" id="UP000886607">
    <property type="component" value="Unassembled WGS sequence"/>
</dbReference>
<dbReference type="AlphaFoldDB" id="A0AAN4UBF2"/>
<evidence type="ECO:0000313" key="9">
    <source>
        <dbReference type="Proteomes" id="UP000886597"/>
    </source>
</evidence>
<comment type="similarity">
    <text evidence="5">Belongs to the Prp family.</text>
</comment>
<dbReference type="GeneID" id="69984374"/>
<reference evidence="8" key="1">
    <citation type="submission" date="2019-08" db="EMBL/GenBank/DDBJ databases">
        <authorList>
            <person name="Ishikawa M."/>
            <person name="Suzuki T."/>
            <person name="Matsutani M."/>
        </authorList>
    </citation>
    <scope>NUCLEOTIDE SEQUENCE</scope>
    <source>
        <strain evidence="8">7C1</strain>
        <strain evidence="7">8C4</strain>
    </source>
</reference>
<dbReference type="InterPro" id="IPR007422">
    <property type="entry name" value="Peptidase_Prp"/>
</dbReference>
<dbReference type="RefSeq" id="WP_124005015.1">
    <property type="nucleotide sequence ID" value="NZ_BJYN01000001.1"/>
</dbReference>
<dbReference type="PANTHER" id="PTHR39178:SF1">
    <property type="entry name" value="RIBOSOMAL-PROCESSING CYSTEINE PROTEASE PRP"/>
    <property type="match status" value="1"/>
</dbReference>
<dbReference type="GO" id="GO:0006508">
    <property type="term" value="P:proteolysis"/>
    <property type="evidence" value="ECO:0007669"/>
    <property type="project" value="UniProtKB-KW"/>
</dbReference>
<evidence type="ECO:0000313" key="10">
    <source>
        <dbReference type="Proteomes" id="UP000886607"/>
    </source>
</evidence>
<dbReference type="SUPFAM" id="SSF118010">
    <property type="entry name" value="TM1457-like"/>
    <property type="match status" value="1"/>
</dbReference>
<dbReference type="KEGG" id="tkr:C7K43_00285"/>
<gene>
    <name evidence="7" type="ORF">TK11N_12270</name>
    <name evidence="8" type="ORF">TK2N_13070</name>
</gene>
<keyword evidence="2" id="KW-0645">Protease</keyword>
<evidence type="ECO:0000313" key="7">
    <source>
        <dbReference type="EMBL" id="GEQ49375.1"/>
    </source>
</evidence>
<dbReference type="GO" id="GO:0008234">
    <property type="term" value="F:cysteine-type peptidase activity"/>
    <property type="evidence" value="ECO:0007669"/>
    <property type="project" value="UniProtKB-KW"/>
</dbReference>
<evidence type="ECO:0000256" key="4">
    <source>
        <dbReference type="ARBA" id="ARBA00022807"/>
    </source>
</evidence>
<dbReference type="Gene3D" id="3.30.70.1490">
    <property type="entry name" value="Cysteine protease Prp"/>
    <property type="match status" value="1"/>
</dbReference>
<keyword evidence="3" id="KW-0378">Hydrolase</keyword>
<dbReference type="Pfam" id="PF04327">
    <property type="entry name" value="Peptidase_Prp"/>
    <property type="match status" value="1"/>
</dbReference>
<protein>
    <recommendedName>
        <fullName evidence="6">Ribosomal processing cysteine protease Prp</fullName>
    </recommendedName>
</protein>
<keyword evidence="10" id="KW-1185">Reference proteome</keyword>
<accession>A0AAN4UBF2</accession>
<dbReference type="CDD" id="cd16332">
    <property type="entry name" value="Prp-like"/>
    <property type="match status" value="1"/>
</dbReference>
<dbReference type="PANTHER" id="PTHR39178">
    <property type="entry name" value="HYPOTHETICAL RIBOSOME-ASSOCIATED PROTEIN"/>
    <property type="match status" value="1"/>
</dbReference>
<reference evidence="8" key="2">
    <citation type="journal article" date="2020" name="Int. Dairy J.">
        <title>Lactic acid bacterial diversity in Brie cheese focusing on salt concentration and pH of isolation medium and characterisation of halophilic and alkaliphilic lactic acid bacterial isolates.</title>
        <authorList>
            <person name="Unno R."/>
            <person name="Matsutani M."/>
            <person name="Suzuki T."/>
            <person name="Kodama K."/>
            <person name="Matsushita H."/>
            <person name="Yamasato K."/>
            <person name="Koizumi Y."/>
            <person name="Ishikawa M."/>
        </authorList>
    </citation>
    <scope>NUCLEOTIDE SEQUENCE</scope>
    <source>
        <strain evidence="8">7C1</strain>
        <strain evidence="7">8C4</strain>
    </source>
</reference>
<keyword evidence="1" id="KW-0690">Ribosome biogenesis</keyword>
<evidence type="ECO:0000256" key="2">
    <source>
        <dbReference type="ARBA" id="ARBA00022670"/>
    </source>
</evidence>
<sequence>MIKGIFKRDDSGRINSYQITGHADAGEYGYDIVCAAVSVLAISTVNGIESLAGIDPIVESDDENGGYLHVEIPSGNTQEQSNIIQILLENLLLGMQSVQEQYNDYIQLETT</sequence>
<name>A0AAN4UBF2_9ENTE</name>
<evidence type="ECO:0000256" key="1">
    <source>
        <dbReference type="ARBA" id="ARBA00022517"/>
    </source>
</evidence>
<evidence type="ECO:0000256" key="6">
    <source>
        <dbReference type="ARBA" id="ARBA00044538"/>
    </source>
</evidence>
<comment type="caution">
    <text evidence="8">The sequence shown here is derived from an EMBL/GenBank/DDBJ whole genome shotgun (WGS) entry which is preliminary data.</text>
</comment>
<dbReference type="GO" id="GO:0042254">
    <property type="term" value="P:ribosome biogenesis"/>
    <property type="evidence" value="ECO:0007669"/>
    <property type="project" value="UniProtKB-KW"/>
</dbReference>
<dbReference type="EMBL" id="BKBQ01000017">
    <property type="protein sequence ID" value="GEQ54463.1"/>
    <property type="molecule type" value="Genomic_DNA"/>
</dbReference>
<proteinExistence type="inferred from homology"/>